<evidence type="ECO:0000256" key="6">
    <source>
        <dbReference type="ARBA" id="ARBA00048019"/>
    </source>
</evidence>
<gene>
    <name evidence="8" type="ORF">ABVT11_19840</name>
</gene>
<dbReference type="EMBL" id="JBEWLZ010000021">
    <property type="protein sequence ID" value="MET1492099.1"/>
    <property type="molecule type" value="Genomic_DNA"/>
</dbReference>
<dbReference type="PANTHER" id="PTHR42880:SF1">
    <property type="entry name" value="ISOPROPYLMALATE_HOMOCITRATE_CITRAMALATE SYNTHASE FAMILY PROTEIN"/>
    <property type="match status" value="1"/>
</dbReference>
<dbReference type="Proteomes" id="UP001548590">
    <property type="component" value="Unassembled WGS sequence"/>
</dbReference>
<dbReference type="InterPro" id="IPR013785">
    <property type="entry name" value="Aldolase_TIM"/>
</dbReference>
<comment type="caution">
    <text evidence="8">The sequence shown here is derived from an EMBL/GenBank/DDBJ whole genome shotgun (WGS) entry which is preliminary data.</text>
</comment>
<proteinExistence type="inferred from homology"/>
<dbReference type="Pfam" id="PF00682">
    <property type="entry name" value="HMGL-like"/>
    <property type="match status" value="1"/>
</dbReference>
<evidence type="ECO:0000313" key="8">
    <source>
        <dbReference type="EMBL" id="MET1492099.1"/>
    </source>
</evidence>
<dbReference type="InterPro" id="IPR000891">
    <property type="entry name" value="PYR_CT"/>
</dbReference>
<organism evidence="8 9">
    <name type="scientific">Uliginosibacterium paludis</name>
    <dbReference type="NCBI Taxonomy" id="1615952"/>
    <lineage>
        <taxon>Bacteria</taxon>
        <taxon>Pseudomonadati</taxon>
        <taxon>Pseudomonadota</taxon>
        <taxon>Betaproteobacteria</taxon>
        <taxon>Rhodocyclales</taxon>
        <taxon>Zoogloeaceae</taxon>
        <taxon>Uliginosibacterium</taxon>
    </lineage>
</organism>
<reference evidence="8 9" key="1">
    <citation type="submission" date="2024-07" db="EMBL/GenBank/DDBJ databases">
        <title>Uliginosibacterium paludis KCTC:42655.</title>
        <authorList>
            <person name="Kim M.K."/>
        </authorList>
    </citation>
    <scope>NUCLEOTIDE SEQUENCE [LARGE SCALE GENOMIC DNA]</scope>
    <source>
        <strain evidence="8 9">KCTC 42655</strain>
    </source>
</reference>
<comment type="similarity">
    <text evidence="2">Belongs to the alpha-IPM synthase/homocitrate synthase family.</text>
</comment>
<evidence type="ECO:0000256" key="2">
    <source>
        <dbReference type="ARBA" id="ARBA00006154"/>
    </source>
</evidence>
<evidence type="ECO:0000256" key="3">
    <source>
        <dbReference type="ARBA" id="ARBA00012974"/>
    </source>
</evidence>
<dbReference type="RefSeq" id="WP_345927951.1">
    <property type="nucleotide sequence ID" value="NZ_JBDIVF010000005.1"/>
</dbReference>
<dbReference type="PROSITE" id="PS50991">
    <property type="entry name" value="PYR_CT"/>
    <property type="match status" value="1"/>
</dbReference>
<feature type="domain" description="Pyruvate carboxyltransferase" evidence="7">
    <location>
        <begin position="5"/>
        <end position="256"/>
    </location>
</feature>
<accession>A0ABV2CVY3</accession>
<evidence type="ECO:0000256" key="1">
    <source>
        <dbReference type="ARBA" id="ARBA00003050"/>
    </source>
</evidence>
<keyword evidence="5" id="KW-0808">Transferase</keyword>
<dbReference type="PANTHER" id="PTHR42880">
    <property type="entry name" value="HOMOCITRATE SYNTHASE"/>
    <property type="match status" value="1"/>
</dbReference>
<evidence type="ECO:0000256" key="4">
    <source>
        <dbReference type="ARBA" id="ARBA00020735"/>
    </source>
</evidence>
<name>A0ABV2CVY3_9RHOO</name>
<protein>
    <recommendedName>
        <fullName evidence="4">Homocitrate synthase</fullName>
        <ecNumber evidence="3">2.3.3.14</ecNumber>
    </recommendedName>
</protein>
<evidence type="ECO:0000256" key="5">
    <source>
        <dbReference type="ARBA" id="ARBA00022679"/>
    </source>
</evidence>
<evidence type="ECO:0000259" key="7">
    <source>
        <dbReference type="PROSITE" id="PS50991"/>
    </source>
</evidence>
<dbReference type="Gene3D" id="3.20.20.70">
    <property type="entry name" value="Aldolase class I"/>
    <property type="match status" value="1"/>
</dbReference>
<keyword evidence="9" id="KW-1185">Reference proteome</keyword>
<dbReference type="SUPFAM" id="SSF51569">
    <property type="entry name" value="Aldolase"/>
    <property type="match status" value="1"/>
</dbReference>
<comment type="catalytic activity">
    <reaction evidence="6">
        <text>acetyl-CoA + 2-oxoglutarate + H2O = (2R)-homocitrate + CoA + H(+)</text>
        <dbReference type="Rhea" id="RHEA:12929"/>
        <dbReference type="ChEBI" id="CHEBI:15377"/>
        <dbReference type="ChEBI" id="CHEBI:15378"/>
        <dbReference type="ChEBI" id="CHEBI:16810"/>
        <dbReference type="ChEBI" id="CHEBI:57287"/>
        <dbReference type="ChEBI" id="CHEBI:57288"/>
        <dbReference type="ChEBI" id="CHEBI:58884"/>
        <dbReference type="EC" id="2.3.3.14"/>
    </reaction>
</comment>
<sequence length="318" mass="33348">MPRTPRIHDSSLQDGAASAGQGFALQDRLEIAKRLDALGVHEIAAAWPARSALERESVRALAHLGLRARLCVSAGFDPREVAQCAGLGARLIDIAVPLAEPDQAGSAGAKALLTRLVSLLSQARDLGLEACVGLEDASRADPAFLLQLAEVAARAGAVRLRYADSAGLLDPFATHRVIRGLRSACRLKIEMHASNRLGLATANTLAAARAGATHLRASLHGRAQPALDEIVPALQQCYGLATGIAPEALSGLRRRLARTAGSRPLPIQVATQPFAQTAVPGVTPSGSDLPCRFVAIESARADESARARPARRPRPPCC</sequence>
<evidence type="ECO:0000313" key="9">
    <source>
        <dbReference type="Proteomes" id="UP001548590"/>
    </source>
</evidence>
<dbReference type="EC" id="2.3.3.14" evidence="3"/>
<comment type="function">
    <text evidence="1">This protein is a Fe-Mo-cofactor biosynthetic component.</text>
</comment>